<accession>A0A412Z8A6</accession>
<dbReference type="RefSeq" id="WP_118018690.1">
    <property type="nucleotide sequence ID" value="NZ_CAUHGS010000024.1"/>
</dbReference>
<dbReference type="Gene3D" id="3.20.20.80">
    <property type="entry name" value="Glycosidases"/>
    <property type="match status" value="1"/>
</dbReference>
<dbReference type="GO" id="GO:0016740">
    <property type="term" value="F:transferase activity"/>
    <property type="evidence" value="ECO:0007669"/>
    <property type="project" value="UniProtKB-KW"/>
</dbReference>
<reference evidence="1 2" key="1">
    <citation type="submission" date="2018-08" db="EMBL/GenBank/DDBJ databases">
        <title>A genome reference for cultivated species of the human gut microbiota.</title>
        <authorList>
            <person name="Zou Y."/>
            <person name="Xue W."/>
            <person name="Luo G."/>
        </authorList>
    </citation>
    <scope>NUCLEOTIDE SEQUENCE [LARGE SCALE GENOMIC DNA]</scope>
    <source>
        <strain evidence="1 2">AF14-18</strain>
    </source>
</reference>
<proteinExistence type="predicted"/>
<sequence length="383" mass="46353">MKLIAFYLPQFHTFPENDEWWEKDFTEWTNVKRAMKRYSWQYQPRIPYKNNYYNLNDDFEATMKWQIEIAKRGGVYGFCFYHYWFKNGKRLLEKPVERFLENENLDINFCLSWANEPWTRTWDGKQHDILMPQEYGDVDEWKDHFYYLLPFFKDGRYIKEKEKPILIIYKVDIIAQIDEMLNLWQELAVKEGMPGLYIVSQHSTYAISNKKNEHINAKILYEPGYTQAEFSLVRNKDIFGAFVHDFKLCFQIEIQQIKKFIGKLFKLKNVRFNTMILDYDLFWKHILKRKYTNDMIPGAFVDWDNSPRRGAKGARIFKGATPEKFRRYMTLLIRKVQNESPTDMIFIDAWNEWGEGTYLEPDEKFKYGYLDAVREALQANMDK</sequence>
<keyword evidence="1" id="KW-0808">Transferase</keyword>
<organism evidence="1 2">
    <name type="scientific">Enterocloster bolteae</name>
    <dbReference type="NCBI Taxonomy" id="208479"/>
    <lineage>
        <taxon>Bacteria</taxon>
        <taxon>Bacillati</taxon>
        <taxon>Bacillota</taxon>
        <taxon>Clostridia</taxon>
        <taxon>Lachnospirales</taxon>
        <taxon>Lachnospiraceae</taxon>
        <taxon>Enterocloster</taxon>
    </lineage>
</organism>
<comment type="caution">
    <text evidence="1">The sequence shown here is derived from an EMBL/GenBank/DDBJ whole genome shotgun (WGS) entry which is preliminary data.</text>
</comment>
<dbReference type="InterPro" id="IPR032719">
    <property type="entry name" value="WbsX"/>
</dbReference>
<dbReference type="PANTHER" id="PTHR41244:SF1">
    <property type="entry name" value="GLYCOSYLTRANSFERASE"/>
    <property type="match status" value="1"/>
</dbReference>
<dbReference type="PANTHER" id="PTHR41244">
    <property type="entry name" value="RHAMNAN SYNTHESIS F"/>
    <property type="match status" value="1"/>
</dbReference>
<evidence type="ECO:0000313" key="2">
    <source>
        <dbReference type="Proteomes" id="UP000284543"/>
    </source>
</evidence>
<name>A0A412Z8A6_9FIRM</name>
<dbReference type="Proteomes" id="UP000284543">
    <property type="component" value="Unassembled WGS sequence"/>
</dbReference>
<protein>
    <submittedName>
        <fullName evidence="1">Glycosyl transferase</fullName>
    </submittedName>
</protein>
<dbReference type="AlphaFoldDB" id="A0A412Z8A6"/>
<dbReference type="EMBL" id="QRZM01000004">
    <property type="protein sequence ID" value="RGV76261.1"/>
    <property type="molecule type" value="Genomic_DNA"/>
</dbReference>
<evidence type="ECO:0000313" key="1">
    <source>
        <dbReference type="EMBL" id="RGV76261.1"/>
    </source>
</evidence>
<gene>
    <name evidence="1" type="ORF">DWW02_12925</name>
</gene>
<dbReference type="CDD" id="cd11579">
    <property type="entry name" value="Glyco_tran_WbsX"/>
    <property type="match status" value="1"/>
</dbReference>
<dbReference type="Pfam" id="PF14307">
    <property type="entry name" value="Glyco_tran_WbsX"/>
    <property type="match status" value="1"/>
</dbReference>